<comment type="caution">
    <text evidence="1">The sequence shown here is derived from an EMBL/GenBank/DDBJ whole genome shotgun (WGS) entry which is preliminary data.</text>
</comment>
<reference evidence="1" key="1">
    <citation type="submission" date="2023-04" db="EMBL/GenBank/DDBJ databases">
        <title>A chromosome-level genome assembly of the parasitoid wasp Eretmocerus hayati.</title>
        <authorList>
            <person name="Zhong Y."/>
            <person name="Liu S."/>
            <person name="Liu Y."/>
        </authorList>
    </citation>
    <scope>NUCLEOTIDE SEQUENCE</scope>
    <source>
        <strain evidence="1">ZJU_SS_LIU_2023</strain>
    </source>
</reference>
<dbReference type="Proteomes" id="UP001239111">
    <property type="component" value="Chromosome 2"/>
</dbReference>
<sequence length="121" mass="14040">MTLYKLNSDLEVSSRARHCGTKKKSTAISESTALSKHQQHAMDKGRRPVWWHPPYELRKIRLEVNMAWLFRPLRQLWCAGRADWNKMSQHVTSSCRHGPQLDFSTTCTVWVATCFGSPIRI</sequence>
<proteinExistence type="predicted"/>
<evidence type="ECO:0000313" key="2">
    <source>
        <dbReference type="Proteomes" id="UP001239111"/>
    </source>
</evidence>
<dbReference type="EMBL" id="CM056742">
    <property type="protein sequence ID" value="KAJ8674637.1"/>
    <property type="molecule type" value="Genomic_DNA"/>
</dbReference>
<evidence type="ECO:0000313" key="1">
    <source>
        <dbReference type="EMBL" id="KAJ8674637.1"/>
    </source>
</evidence>
<keyword evidence="2" id="KW-1185">Reference proteome</keyword>
<name>A0ACC2NWP9_9HYME</name>
<gene>
    <name evidence="1" type="ORF">QAD02_010423</name>
</gene>
<organism evidence="1 2">
    <name type="scientific">Eretmocerus hayati</name>
    <dbReference type="NCBI Taxonomy" id="131215"/>
    <lineage>
        <taxon>Eukaryota</taxon>
        <taxon>Metazoa</taxon>
        <taxon>Ecdysozoa</taxon>
        <taxon>Arthropoda</taxon>
        <taxon>Hexapoda</taxon>
        <taxon>Insecta</taxon>
        <taxon>Pterygota</taxon>
        <taxon>Neoptera</taxon>
        <taxon>Endopterygota</taxon>
        <taxon>Hymenoptera</taxon>
        <taxon>Apocrita</taxon>
        <taxon>Proctotrupomorpha</taxon>
        <taxon>Chalcidoidea</taxon>
        <taxon>Aphelinidae</taxon>
        <taxon>Aphelininae</taxon>
        <taxon>Eretmocerus</taxon>
    </lineage>
</organism>
<protein>
    <submittedName>
        <fullName evidence="1">Uncharacterized protein</fullName>
    </submittedName>
</protein>
<accession>A0ACC2NWP9</accession>